<dbReference type="Pfam" id="PF11970">
    <property type="entry name" value="GPR_Gpa2_C"/>
    <property type="match status" value="1"/>
</dbReference>
<proteinExistence type="predicted"/>
<feature type="transmembrane region" description="Helical" evidence="6">
    <location>
        <begin position="147"/>
        <end position="169"/>
    </location>
</feature>
<dbReference type="PANTHER" id="PTHR23112">
    <property type="entry name" value="G PROTEIN-COUPLED RECEPTOR 157-RELATED"/>
    <property type="match status" value="1"/>
</dbReference>
<dbReference type="OrthoDB" id="100006at2759"/>
<evidence type="ECO:0000256" key="5">
    <source>
        <dbReference type="SAM" id="MobiDB-lite"/>
    </source>
</evidence>
<evidence type="ECO:0000313" key="9">
    <source>
        <dbReference type="Proteomes" id="UP000042958"/>
    </source>
</evidence>
<reference evidence="9" key="1">
    <citation type="journal article" date="2015" name="Genome Announc.">
        <title>Draft genome sequence of the fungus Penicillium brasilianum MG11.</title>
        <authorList>
            <person name="Horn F."/>
            <person name="Linde J."/>
            <person name="Mattern D.J."/>
            <person name="Walther G."/>
            <person name="Guthke R."/>
            <person name="Brakhage A.A."/>
            <person name="Valiante V."/>
        </authorList>
    </citation>
    <scope>NUCLEOTIDE SEQUENCE [LARGE SCALE GENOMIC DNA]</scope>
    <source>
        <strain evidence="9">MG11</strain>
    </source>
</reference>
<keyword evidence="9" id="KW-1185">Reference proteome</keyword>
<dbReference type="SUPFAM" id="SSF81321">
    <property type="entry name" value="Family A G protein-coupled receptor-like"/>
    <property type="match status" value="1"/>
</dbReference>
<dbReference type="GO" id="GO:0005886">
    <property type="term" value="C:plasma membrane"/>
    <property type="evidence" value="ECO:0007669"/>
    <property type="project" value="TreeGrafter"/>
</dbReference>
<evidence type="ECO:0000256" key="3">
    <source>
        <dbReference type="ARBA" id="ARBA00022989"/>
    </source>
</evidence>
<dbReference type="Proteomes" id="UP000042958">
    <property type="component" value="Unassembled WGS sequence"/>
</dbReference>
<feature type="transmembrane region" description="Helical" evidence="6">
    <location>
        <begin position="219"/>
        <end position="241"/>
    </location>
</feature>
<comment type="subcellular location">
    <subcellularLocation>
        <location evidence="1">Membrane</location>
        <topology evidence="1">Multi-pass membrane protein</topology>
    </subcellularLocation>
</comment>
<keyword evidence="4 6" id="KW-0472">Membrane</keyword>
<accession>A0A0F7TD02</accession>
<dbReference type="GO" id="GO:0004930">
    <property type="term" value="F:G protein-coupled receptor activity"/>
    <property type="evidence" value="ECO:0007669"/>
    <property type="project" value="TreeGrafter"/>
</dbReference>
<evidence type="ECO:0000256" key="4">
    <source>
        <dbReference type="ARBA" id="ARBA00023136"/>
    </source>
</evidence>
<name>A0A0F7TD02_PENBI</name>
<sequence length="495" mass="55829">MGGFCSAKLKHKWRIGCGAGRFTARVFFLTRSPFFKCLYSYTNEGLAHLVDFLLSQGHGSSPCPPSVVMLTQALRALYADGGNSPIARRWEFREESPVEGTDRSLFIAMGVIAILSLGSTLGLLSFLTHRFIYWQRYYKRPLAQNQYVVLIFNLLLVDLQQSIAFLISLHWAARGSTHFGETACYLQGWWIQTGDAGSGLFVLSIALHTSAVVLRGRQLPFNTFVYCVIVLWMFILILGFIPVGLYGSKVFVITEANWCWLSPEHQAERLWGHYLWIFLSEFGTVALYTIMFFYLRRRMAQAKMLRRGQQESLQRLNRVVVYMVIYPLVYLVLSLPLAAGRMATARGNSPSKTYFGVAGCLMASSGLMDVIVYTVTRRHLISDTERSTTDRIYDYTDSQWQTNITTTNAGEGTRTRKGGLRMGSRLGSKFRRSIPTVDKETRNSPFEDSTDDIVQKDDVEMNNLDGGVYQETTIEITHEPATPADTLEGGSRRSG</sequence>
<feature type="region of interest" description="Disordered" evidence="5">
    <location>
        <begin position="473"/>
        <end position="495"/>
    </location>
</feature>
<evidence type="ECO:0000259" key="7">
    <source>
        <dbReference type="Pfam" id="PF11970"/>
    </source>
</evidence>
<evidence type="ECO:0000256" key="6">
    <source>
        <dbReference type="SAM" id="Phobius"/>
    </source>
</evidence>
<feature type="transmembrane region" description="Helical" evidence="6">
    <location>
        <begin position="353"/>
        <end position="376"/>
    </location>
</feature>
<feature type="transmembrane region" description="Helical" evidence="6">
    <location>
        <begin position="274"/>
        <end position="295"/>
    </location>
</feature>
<feature type="transmembrane region" description="Helical" evidence="6">
    <location>
        <begin position="189"/>
        <end position="207"/>
    </location>
</feature>
<keyword evidence="3 6" id="KW-1133">Transmembrane helix</keyword>
<evidence type="ECO:0000256" key="2">
    <source>
        <dbReference type="ARBA" id="ARBA00022692"/>
    </source>
</evidence>
<feature type="transmembrane region" description="Helical" evidence="6">
    <location>
        <begin position="105"/>
        <end position="127"/>
    </location>
</feature>
<organism evidence="8 9">
    <name type="scientific">Penicillium brasilianum</name>
    <dbReference type="NCBI Taxonomy" id="104259"/>
    <lineage>
        <taxon>Eukaryota</taxon>
        <taxon>Fungi</taxon>
        <taxon>Dikarya</taxon>
        <taxon>Ascomycota</taxon>
        <taxon>Pezizomycotina</taxon>
        <taxon>Eurotiomycetes</taxon>
        <taxon>Eurotiomycetidae</taxon>
        <taxon>Eurotiales</taxon>
        <taxon>Aspergillaceae</taxon>
        <taxon>Penicillium</taxon>
    </lineage>
</organism>
<keyword evidence="2 6" id="KW-0812">Transmembrane</keyword>
<dbReference type="EMBL" id="CDHK01000001">
    <property type="protein sequence ID" value="CEJ53712.1"/>
    <property type="molecule type" value="Genomic_DNA"/>
</dbReference>
<dbReference type="STRING" id="104259.A0A0F7TD02"/>
<dbReference type="InterPro" id="IPR022596">
    <property type="entry name" value="GPR1/2/3_C"/>
</dbReference>
<evidence type="ECO:0000313" key="8">
    <source>
        <dbReference type="EMBL" id="CEJ53712.1"/>
    </source>
</evidence>
<feature type="transmembrane region" description="Helical" evidence="6">
    <location>
        <begin position="316"/>
        <end position="333"/>
    </location>
</feature>
<dbReference type="Gene3D" id="1.20.1070.10">
    <property type="entry name" value="Rhodopsin 7-helix transmembrane proteins"/>
    <property type="match status" value="1"/>
</dbReference>
<dbReference type="AlphaFoldDB" id="A0A0F7TD02"/>
<feature type="domain" description="G protein-coupled receptor GPR1/2/3 C-terminal" evidence="7">
    <location>
        <begin position="311"/>
        <end position="379"/>
    </location>
</feature>
<dbReference type="GO" id="GO:0007189">
    <property type="term" value="P:adenylate cyclase-activating G protein-coupled receptor signaling pathway"/>
    <property type="evidence" value="ECO:0007669"/>
    <property type="project" value="TreeGrafter"/>
</dbReference>
<evidence type="ECO:0000256" key="1">
    <source>
        <dbReference type="ARBA" id="ARBA00004141"/>
    </source>
</evidence>
<dbReference type="PANTHER" id="PTHR23112:SF41">
    <property type="entry name" value="G-PROTEIN COUPLED RECEPTORS FAMILY 1 PROFILE DOMAIN-CONTAINING PROTEIN-RELATED"/>
    <property type="match status" value="1"/>
</dbReference>
<gene>
    <name evidence="8" type="ORF">PMG11_00059</name>
</gene>
<protein>
    <recommendedName>
        <fullName evidence="7">G protein-coupled receptor GPR1/2/3 C-terminal domain-containing protein</fullName>
    </recommendedName>
</protein>